<evidence type="ECO:0000313" key="2">
    <source>
        <dbReference type="EMBL" id="GMN25145.1"/>
    </source>
</evidence>
<evidence type="ECO:0000313" key="5">
    <source>
        <dbReference type="EMBL" id="GMN25203.1"/>
    </source>
</evidence>
<dbReference type="EMBL" id="BTGU01004311">
    <property type="protein sequence ID" value="GMN25203.1"/>
    <property type="molecule type" value="Genomic_DNA"/>
</dbReference>
<dbReference type="AlphaFoldDB" id="A0AA88CNY5"/>
<sequence>MTGLNGHIGPEKFSPDRSRMFPLFFSITIPKQVQVCSLVFRIGLIGPDQAVQTDLMGTGQAGPKYQRVQCSLVFRPDRPDRSQSGRSGKPASASVLACFPDRDPSGLSRKLASAMLTGFPSGQA</sequence>
<reference evidence="4" key="1">
    <citation type="submission" date="2023-07" db="EMBL/GenBank/DDBJ databases">
        <title>draft genome sequence of fig (Ficus carica).</title>
        <authorList>
            <person name="Takahashi T."/>
            <person name="Nishimura K."/>
        </authorList>
    </citation>
    <scope>NUCLEOTIDE SEQUENCE</scope>
</reference>
<dbReference type="EMBL" id="BTGU01004309">
    <property type="protein sequence ID" value="GMN25162.1"/>
    <property type="molecule type" value="Genomic_DNA"/>
</dbReference>
<comment type="caution">
    <text evidence="4">The sequence shown here is derived from an EMBL/GenBank/DDBJ whole genome shotgun (WGS) entry which is preliminary data.</text>
</comment>
<keyword evidence="6" id="KW-1185">Reference proteome</keyword>
<dbReference type="EMBL" id="BTGU01004310">
    <property type="protein sequence ID" value="GMN25180.1"/>
    <property type="molecule type" value="Genomic_DNA"/>
</dbReference>
<protein>
    <submittedName>
        <fullName evidence="4">Uncharacterized protein</fullName>
    </submittedName>
</protein>
<gene>
    <name evidence="2" type="ORF">TIFTF001_045917</name>
    <name evidence="3" type="ORF">TIFTF001_045919</name>
    <name evidence="4" type="ORF">TIFTF001_045921</name>
    <name evidence="5" type="ORF">TIFTF001_045923</name>
</gene>
<evidence type="ECO:0000313" key="6">
    <source>
        <dbReference type="Proteomes" id="UP001187192"/>
    </source>
</evidence>
<feature type="region of interest" description="Disordered" evidence="1">
    <location>
        <begin position="76"/>
        <end position="103"/>
    </location>
</feature>
<evidence type="ECO:0000313" key="4">
    <source>
        <dbReference type="EMBL" id="GMN25180.1"/>
    </source>
</evidence>
<evidence type="ECO:0000313" key="3">
    <source>
        <dbReference type="EMBL" id="GMN25162.1"/>
    </source>
</evidence>
<organism evidence="4 6">
    <name type="scientific">Ficus carica</name>
    <name type="common">Common fig</name>
    <dbReference type="NCBI Taxonomy" id="3494"/>
    <lineage>
        <taxon>Eukaryota</taxon>
        <taxon>Viridiplantae</taxon>
        <taxon>Streptophyta</taxon>
        <taxon>Embryophyta</taxon>
        <taxon>Tracheophyta</taxon>
        <taxon>Spermatophyta</taxon>
        <taxon>Magnoliopsida</taxon>
        <taxon>eudicotyledons</taxon>
        <taxon>Gunneridae</taxon>
        <taxon>Pentapetalae</taxon>
        <taxon>rosids</taxon>
        <taxon>fabids</taxon>
        <taxon>Rosales</taxon>
        <taxon>Moraceae</taxon>
        <taxon>Ficeae</taxon>
        <taxon>Ficus</taxon>
    </lineage>
</organism>
<accession>A0AA88CNY5</accession>
<proteinExistence type="predicted"/>
<name>A0AA88CNY5_FICCA</name>
<evidence type="ECO:0000256" key="1">
    <source>
        <dbReference type="SAM" id="MobiDB-lite"/>
    </source>
</evidence>
<dbReference type="Proteomes" id="UP001187192">
    <property type="component" value="Unassembled WGS sequence"/>
</dbReference>
<dbReference type="EMBL" id="BTGU01004308">
    <property type="protein sequence ID" value="GMN25145.1"/>
    <property type="molecule type" value="Genomic_DNA"/>
</dbReference>